<proteinExistence type="predicted"/>
<feature type="transmembrane region" description="Helical" evidence="6">
    <location>
        <begin position="434"/>
        <end position="454"/>
    </location>
</feature>
<sequence length="486" mass="53914">MSDIEKERSQHESTPTHEVSVSSQERGARPGGLQGWYQHPVVQVCMLGFVAFMGPGLFNALNGLGGGGRVDQKTSANGNAALYATFSVTAFFAGSINNVLGPRLTLLLGSCGYSLYIGSYLATNLHDNAGWFIIFAGAILGICAGLLWTAQGSLMLAYPTEQDKGTYIAVFWAIFNLGGVVGAAVAFGQNYHSTGNAIDTSTYIAFLVLTCIGIFIPMLMTDPRKMYRSDGSKVTSPRHPSWKTEIYSLYLALRTDPAILLLFPLFLASNWFYTWQFNGYNFALFNIRTRALNSFIYWTSQIFGSLAMGQLLDLWFLTRRQRAFFGWGVLLVFVMVVHGWAYHYQKGYTRATVADPSFHKMDFNDKGFTAYIWLYIFFALLDSMWQTAAYWMMGAMSNDPAKLAIFTGFYKGIQSAGAAGAWRADAVEIPYINLFASTWALCAAGLIFALPMLYSRVKNHTDLEDEVIARMDDSGHVRDVSAVEKM</sequence>
<keyword evidence="3 6" id="KW-1133">Transmembrane helix</keyword>
<accession>A0A0C3QRC1</accession>
<feature type="compositionally biased region" description="Polar residues" evidence="5">
    <location>
        <begin position="16"/>
        <end position="25"/>
    </location>
</feature>
<evidence type="ECO:0008006" key="9">
    <source>
        <dbReference type="Google" id="ProtNLM"/>
    </source>
</evidence>
<dbReference type="HOGENOM" id="CLU_030884_1_2_1"/>
<keyword evidence="2 6" id="KW-0812">Transmembrane</keyword>
<organism evidence="7 8">
    <name type="scientific">Tulasnella calospora MUT 4182</name>
    <dbReference type="NCBI Taxonomy" id="1051891"/>
    <lineage>
        <taxon>Eukaryota</taxon>
        <taxon>Fungi</taxon>
        <taxon>Dikarya</taxon>
        <taxon>Basidiomycota</taxon>
        <taxon>Agaricomycotina</taxon>
        <taxon>Agaricomycetes</taxon>
        <taxon>Cantharellales</taxon>
        <taxon>Tulasnellaceae</taxon>
        <taxon>Tulasnella</taxon>
    </lineage>
</organism>
<keyword evidence="4 6" id="KW-0472">Membrane</keyword>
<protein>
    <recommendedName>
        <fullName evidence="9">Major facilitator superfamily (MFS) profile domain-containing protein</fullName>
    </recommendedName>
</protein>
<evidence type="ECO:0000256" key="1">
    <source>
        <dbReference type="ARBA" id="ARBA00004141"/>
    </source>
</evidence>
<comment type="subcellular location">
    <subcellularLocation>
        <location evidence="1">Membrane</location>
        <topology evidence="1">Multi-pass membrane protein</topology>
    </subcellularLocation>
</comment>
<feature type="transmembrane region" description="Helical" evidence="6">
    <location>
        <begin position="258"/>
        <end position="275"/>
    </location>
</feature>
<feature type="compositionally biased region" description="Basic and acidic residues" evidence="5">
    <location>
        <begin position="1"/>
        <end position="15"/>
    </location>
</feature>
<name>A0A0C3QRC1_9AGAM</name>
<dbReference type="InterPro" id="IPR036259">
    <property type="entry name" value="MFS_trans_sf"/>
</dbReference>
<dbReference type="Gene3D" id="1.20.1250.20">
    <property type="entry name" value="MFS general substrate transporter like domains"/>
    <property type="match status" value="1"/>
</dbReference>
<dbReference type="GO" id="GO:0016020">
    <property type="term" value="C:membrane"/>
    <property type="evidence" value="ECO:0007669"/>
    <property type="project" value="UniProtKB-SubCell"/>
</dbReference>
<reference evidence="7 8" key="1">
    <citation type="submission" date="2014-04" db="EMBL/GenBank/DDBJ databases">
        <authorList>
            <consortium name="DOE Joint Genome Institute"/>
            <person name="Kuo A."/>
            <person name="Girlanda M."/>
            <person name="Perotto S."/>
            <person name="Kohler A."/>
            <person name="Nagy L.G."/>
            <person name="Floudas D."/>
            <person name="Copeland A."/>
            <person name="Barry K.W."/>
            <person name="Cichocki N."/>
            <person name="Veneault-Fourrey C."/>
            <person name="LaButti K."/>
            <person name="Lindquist E.A."/>
            <person name="Lipzen A."/>
            <person name="Lundell T."/>
            <person name="Morin E."/>
            <person name="Murat C."/>
            <person name="Sun H."/>
            <person name="Tunlid A."/>
            <person name="Henrissat B."/>
            <person name="Grigoriev I.V."/>
            <person name="Hibbett D.S."/>
            <person name="Martin F."/>
            <person name="Nordberg H.P."/>
            <person name="Cantor M.N."/>
            <person name="Hua S.X."/>
        </authorList>
    </citation>
    <scope>NUCLEOTIDE SEQUENCE [LARGE SCALE GENOMIC DNA]</scope>
    <source>
        <strain evidence="7 8">MUT 4182</strain>
    </source>
</reference>
<evidence type="ECO:0000256" key="5">
    <source>
        <dbReference type="SAM" id="MobiDB-lite"/>
    </source>
</evidence>
<feature type="transmembrane region" description="Helical" evidence="6">
    <location>
        <begin position="104"/>
        <end position="123"/>
    </location>
</feature>
<gene>
    <name evidence="7" type="ORF">M407DRAFT_139318</name>
</gene>
<dbReference type="SUPFAM" id="SSF103473">
    <property type="entry name" value="MFS general substrate transporter"/>
    <property type="match status" value="1"/>
</dbReference>
<dbReference type="STRING" id="1051891.A0A0C3QRC1"/>
<evidence type="ECO:0000313" key="7">
    <source>
        <dbReference type="EMBL" id="KIO31241.1"/>
    </source>
</evidence>
<dbReference type="AlphaFoldDB" id="A0A0C3QRC1"/>
<dbReference type="OrthoDB" id="196103at2759"/>
<feature type="transmembrane region" description="Helical" evidence="6">
    <location>
        <begin position="324"/>
        <end position="342"/>
    </location>
</feature>
<feature type="transmembrane region" description="Helical" evidence="6">
    <location>
        <begin position="295"/>
        <end position="317"/>
    </location>
</feature>
<feature type="region of interest" description="Disordered" evidence="5">
    <location>
        <begin position="1"/>
        <end position="27"/>
    </location>
</feature>
<evidence type="ECO:0000256" key="3">
    <source>
        <dbReference type="ARBA" id="ARBA00022989"/>
    </source>
</evidence>
<dbReference type="Pfam" id="PF05978">
    <property type="entry name" value="UNC-93"/>
    <property type="match status" value="1"/>
</dbReference>
<reference evidence="8" key="2">
    <citation type="submission" date="2015-01" db="EMBL/GenBank/DDBJ databases">
        <title>Evolutionary Origins and Diversification of the Mycorrhizal Mutualists.</title>
        <authorList>
            <consortium name="DOE Joint Genome Institute"/>
            <consortium name="Mycorrhizal Genomics Consortium"/>
            <person name="Kohler A."/>
            <person name="Kuo A."/>
            <person name="Nagy L.G."/>
            <person name="Floudas D."/>
            <person name="Copeland A."/>
            <person name="Barry K.W."/>
            <person name="Cichocki N."/>
            <person name="Veneault-Fourrey C."/>
            <person name="LaButti K."/>
            <person name="Lindquist E.A."/>
            <person name="Lipzen A."/>
            <person name="Lundell T."/>
            <person name="Morin E."/>
            <person name="Murat C."/>
            <person name="Riley R."/>
            <person name="Ohm R."/>
            <person name="Sun H."/>
            <person name="Tunlid A."/>
            <person name="Henrissat B."/>
            <person name="Grigoriev I.V."/>
            <person name="Hibbett D.S."/>
            <person name="Martin F."/>
        </authorList>
    </citation>
    <scope>NUCLEOTIDE SEQUENCE [LARGE SCALE GENOMIC DNA]</scope>
    <source>
        <strain evidence="8">MUT 4182</strain>
    </source>
</reference>
<evidence type="ECO:0000313" key="8">
    <source>
        <dbReference type="Proteomes" id="UP000054248"/>
    </source>
</evidence>
<dbReference type="InterPro" id="IPR051617">
    <property type="entry name" value="UNC-93-like_regulator"/>
</dbReference>
<feature type="transmembrane region" description="Helical" evidence="6">
    <location>
        <begin position="370"/>
        <end position="391"/>
    </location>
</feature>
<keyword evidence="8" id="KW-1185">Reference proteome</keyword>
<dbReference type="PANTHER" id="PTHR23294:SF59">
    <property type="entry name" value="UNC93-LIKE PROTEIN C922.05C"/>
    <property type="match status" value="1"/>
</dbReference>
<feature type="transmembrane region" description="Helical" evidence="6">
    <location>
        <begin position="200"/>
        <end position="220"/>
    </location>
</feature>
<dbReference type="EMBL" id="KN822965">
    <property type="protein sequence ID" value="KIO31241.1"/>
    <property type="molecule type" value="Genomic_DNA"/>
</dbReference>
<feature type="transmembrane region" description="Helical" evidence="6">
    <location>
        <begin position="169"/>
        <end position="188"/>
    </location>
</feature>
<dbReference type="PANTHER" id="PTHR23294">
    <property type="entry name" value="ET TRANSLATION PRODUCT-RELATED"/>
    <property type="match status" value="1"/>
</dbReference>
<evidence type="ECO:0000256" key="2">
    <source>
        <dbReference type="ARBA" id="ARBA00022692"/>
    </source>
</evidence>
<feature type="transmembrane region" description="Helical" evidence="6">
    <location>
        <begin position="129"/>
        <end position="148"/>
    </location>
</feature>
<evidence type="ECO:0000256" key="4">
    <source>
        <dbReference type="ARBA" id="ARBA00023136"/>
    </source>
</evidence>
<feature type="transmembrane region" description="Helical" evidence="6">
    <location>
        <begin position="41"/>
        <end position="60"/>
    </location>
</feature>
<feature type="transmembrane region" description="Helical" evidence="6">
    <location>
        <begin position="80"/>
        <end position="97"/>
    </location>
</feature>
<dbReference type="Proteomes" id="UP000054248">
    <property type="component" value="Unassembled WGS sequence"/>
</dbReference>
<dbReference type="InterPro" id="IPR010291">
    <property type="entry name" value="Ion_channel_UNC-93"/>
</dbReference>
<evidence type="ECO:0000256" key="6">
    <source>
        <dbReference type="SAM" id="Phobius"/>
    </source>
</evidence>